<dbReference type="RefSeq" id="WP_249099005.1">
    <property type="nucleotide sequence ID" value="NZ_JAMAST010000003.1"/>
</dbReference>
<gene>
    <name evidence="2" type="ORF">M3N64_04990</name>
</gene>
<evidence type="ECO:0000313" key="3">
    <source>
        <dbReference type="Proteomes" id="UP001203004"/>
    </source>
</evidence>
<reference evidence="2 3" key="1">
    <citation type="submission" date="2022-05" db="EMBL/GenBank/DDBJ databases">
        <title>Sporolactobacillus sp nov CPB3-1, isolated from tree bark (Mangifera indica L.).</title>
        <authorList>
            <person name="Phuengjayaem S."/>
            <person name="Tanasupawat S."/>
        </authorList>
    </citation>
    <scope>NUCLEOTIDE SEQUENCE [LARGE SCALE GENOMIC DNA]</scope>
    <source>
        <strain evidence="2 3">CPB3-1</strain>
    </source>
</reference>
<protein>
    <submittedName>
        <fullName evidence="2">Uncharacterized protein</fullName>
    </submittedName>
</protein>
<keyword evidence="1" id="KW-0812">Transmembrane</keyword>
<keyword evidence="3" id="KW-1185">Reference proteome</keyword>
<keyword evidence="1" id="KW-0472">Membrane</keyword>
<proteinExistence type="predicted"/>
<feature type="transmembrane region" description="Helical" evidence="1">
    <location>
        <begin position="12"/>
        <end position="28"/>
    </location>
</feature>
<evidence type="ECO:0000256" key="1">
    <source>
        <dbReference type="SAM" id="Phobius"/>
    </source>
</evidence>
<evidence type="ECO:0000313" key="2">
    <source>
        <dbReference type="EMBL" id="MCL1631305.1"/>
    </source>
</evidence>
<organism evidence="2 3">
    <name type="scientific">Sporolactobacillus mangiferae</name>
    <dbReference type="NCBI Taxonomy" id="2940498"/>
    <lineage>
        <taxon>Bacteria</taxon>
        <taxon>Bacillati</taxon>
        <taxon>Bacillota</taxon>
        <taxon>Bacilli</taxon>
        <taxon>Bacillales</taxon>
        <taxon>Sporolactobacillaceae</taxon>
        <taxon>Sporolactobacillus</taxon>
    </lineage>
</organism>
<dbReference type="Proteomes" id="UP001203004">
    <property type="component" value="Unassembled WGS sequence"/>
</dbReference>
<name>A0ABT0M8V5_9BACL</name>
<keyword evidence="1" id="KW-1133">Transmembrane helix</keyword>
<sequence length="133" mass="15560">MHIKPPHQSTIIITLIFMVILGIGYYFIELGNSEDWENNVVDKEINQLLTSKNKKMISKVSADKKTEQFLLNLKKEEKAEHTSGFQGLTPDHLHSYGTEIKKRDFELSIQPEKKKNIIDYIFPKYKIKKVILR</sequence>
<dbReference type="EMBL" id="JAMAST010000003">
    <property type="protein sequence ID" value="MCL1631305.1"/>
    <property type="molecule type" value="Genomic_DNA"/>
</dbReference>
<accession>A0ABT0M8V5</accession>
<comment type="caution">
    <text evidence="2">The sequence shown here is derived from an EMBL/GenBank/DDBJ whole genome shotgun (WGS) entry which is preliminary data.</text>
</comment>